<dbReference type="Proteomes" id="UP000198287">
    <property type="component" value="Unassembled WGS sequence"/>
</dbReference>
<evidence type="ECO:0000256" key="7">
    <source>
        <dbReference type="ARBA" id="ARBA00053047"/>
    </source>
</evidence>
<evidence type="ECO:0000256" key="6">
    <source>
        <dbReference type="ARBA" id="ARBA00023242"/>
    </source>
</evidence>
<protein>
    <recommendedName>
        <fullName evidence="8">L antigen family member 3</fullName>
    </recommendedName>
</protein>
<dbReference type="AlphaFoldDB" id="A0A226ERF2"/>
<dbReference type="GO" id="GO:0070525">
    <property type="term" value="P:tRNA threonylcarbamoyladenosine metabolic process"/>
    <property type="evidence" value="ECO:0007669"/>
    <property type="project" value="TreeGrafter"/>
</dbReference>
<dbReference type="Gene3D" id="3.30.310.50">
    <property type="entry name" value="Alpha-D-phosphohexomutase, C-terminal domain"/>
    <property type="match status" value="1"/>
</dbReference>
<evidence type="ECO:0000256" key="8">
    <source>
        <dbReference type="ARBA" id="ARBA00076355"/>
    </source>
</evidence>
<name>A0A226ERF2_FOLCA</name>
<gene>
    <name evidence="10" type="ORF">Fcan01_06163</name>
</gene>
<keyword evidence="6" id="KW-0539">Nucleus</keyword>
<dbReference type="Pfam" id="PF09341">
    <property type="entry name" value="Pcc1"/>
    <property type="match status" value="1"/>
</dbReference>
<feature type="compositionally biased region" description="Basic and acidic residues" evidence="9">
    <location>
        <begin position="95"/>
        <end position="111"/>
    </location>
</feature>
<evidence type="ECO:0000313" key="10">
    <source>
        <dbReference type="EMBL" id="OXA59381.1"/>
    </source>
</evidence>
<proteinExistence type="inferred from homology"/>
<dbReference type="GO" id="GO:0000408">
    <property type="term" value="C:EKC/KEOPS complex"/>
    <property type="evidence" value="ECO:0007669"/>
    <property type="project" value="TreeGrafter"/>
</dbReference>
<dbReference type="EMBL" id="LNIX01000002">
    <property type="protein sequence ID" value="OXA59381.1"/>
    <property type="molecule type" value="Genomic_DNA"/>
</dbReference>
<evidence type="ECO:0000256" key="3">
    <source>
        <dbReference type="ARBA" id="ARBA00007073"/>
    </source>
</evidence>
<comment type="similarity">
    <text evidence="3">Belongs to the CTAG/PCC1 family.</text>
</comment>
<dbReference type="GO" id="GO:0008033">
    <property type="term" value="P:tRNA processing"/>
    <property type="evidence" value="ECO:0007669"/>
    <property type="project" value="UniProtKB-KW"/>
</dbReference>
<evidence type="ECO:0000256" key="2">
    <source>
        <dbReference type="ARBA" id="ARBA00004496"/>
    </source>
</evidence>
<dbReference type="OMA" id="HAKIAYR"/>
<dbReference type="PANTHER" id="PTHR31283">
    <property type="entry name" value="EKC/KEOPS COMPLEX SUBUNIT PCC1 FAMILY MEMBER"/>
    <property type="match status" value="1"/>
</dbReference>
<evidence type="ECO:0000256" key="5">
    <source>
        <dbReference type="ARBA" id="ARBA00022694"/>
    </source>
</evidence>
<comment type="caution">
    <text evidence="10">The sequence shown here is derived from an EMBL/GenBank/DDBJ whole genome shotgun (WGS) entry which is preliminary data.</text>
</comment>
<keyword evidence="4" id="KW-0963">Cytoplasm</keyword>
<dbReference type="FunFam" id="3.30.310.50:FF:000005">
    <property type="entry name" value="L antigen family member 3"/>
    <property type="match status" value="1"/>
</dbReference>
<evidence type="ECO:0000256" key="1">
    <source>
        <dbReference type="ARBA" id="ARBA00004123"/>
    </source>
</evidence>
<accession>A0A226ERF2</accession>
<evidence type="ECO:0000256" key="4">
    <source>
        <dbReference type="ARBA" id="ARBA00022490"/>
    </source>
</evidence>
<evidence type="ECO:0000313" key="11">
    <source>
        <dbReference type="Proteomes" id="UP000198287"/>
    </source>
</evidence>
<comment type="function">
    <text evidence="7">Component of the EKC/KEOPS complex that is required for the formation of a threonylcarbamoyl group on adenosine at position 37 (t(6)A37) in tRNAs that read codons beginning with adenine. The complex is probably involved in the transfer of the threonylcarbamoyl moiety of threonylcarbamoyl-AMP (TC-AMP) to the N6 group of A37. LAGE3 functions as a dimerization module for the complex.</text>
</comment>
<keyword evidence="5" id="KW-0819">tRNA processing</keyword>
<comment type="subcellular location">
    <subcellularLocation>
        <location evidence="2">Cytoplasm</location>
    </subcellularLocation>
    <subcellularLocation>
        <location evidence="1">Nucleus</location>
    </subcellularLocation>
</comment>
<organism evidence="10 11">
    <name type="scientific">Folsomia candida</name>
    <name type="common">Springtail</name>
    <dbReference type="NCBI Taxonomy" id="158441"/>
    <lineage>
        <taxon>Eukaryota</taxon>
        <taxon>Metazoa</taxon>
        <taxon>Ecdysozoa</taxon>
        <taxon>Arthropoda</taxon>
        <taxon>Hexapoda</taxon>
        <taxon>Collembola</taxon>
        <taxon>Entomobryomorpha</taxon>
        <taxon>Isotomoidea</taxon>
        <taxon>Isotomidae</taxon>
        <taxon>Proisotominae</taxon>
        <taxon>Folsomia</taxon>
    </lineage>
</organism>
<dbReference type="GO" id="GO:0005634">
    <property type="term" value="C:nucleus"/>
    <property type="evidence" value="ECO:0007669"/>
    <property type="project" value="UniProtKB-SubCell"/>
</dbReference>
<reference evidence="10 11" key="1">
    <citation type="submission" date="2015-12" db="EMBL/GenBank/DDBJ databases">
        <title>The genome of Folsomia candida.</title>
        <authorList>
            <person name="Faddeeva A."/>
            <person name="Derks M.F."/>
            <person name="Anvar Y."/>
            <person name="Smit S."/>
            <person name="Van Straalen N."/>
            <person name="Roelofs D."/>
        </authorList>
    </citation>
    <scope>NUCLEOTIDE SEQUENCE [LARGE SCALE GENOMIC DNA]</scope>
    <source>
        <strain evidence="10 11">VU population</strain>
        <tissue evidence="10">Whole body</tissue>
    </source>
</reference>
<evidence type="ECO:0000256" key="9">
    <source>
        <dbReference type="SAM" id="MobiDB-lite"/>
    </source>
</evidence>
<sequence>MTSHPHEPAQLRVVIPFPSKEQALIAHNSLRVDREPKRSQVQKTLFVEKHCLIVELVGPDARSLRLSSNTFFDHLTLVQKTIDKFSLDKFGSSEPRTEDFDGIEAKKPCLN</sequence>
<dbReference type="PANTHER" id="PTHR31283:SF5">
    <property type="entry name" value="EKC_KEOPS COMPLEX SUBUNIT LAGE3"/>
    <property type="match status" value="1"/>
</dbReference>
<dbReference type="GO" id="GO:0005737">
    <property type="term" value="C:cytoplasm"/>
    <property type="evidence" value="ECO:0007669"/>
    <property type="project" value="UniProtKB-SubCell"/>
</dbReference>
<keyword evidence="11" id="KW-1185">Reference proteome</keyword>
<feature type="region of interest" description="Disordered" evidence="9">
    <location>
        <begin position="91"/>
        <end position="111"/>
    </location>
</feature>
<dbReference type="InterPro" id="IPR015419">
    <property type="entry name" value="CTAG/Pcc1"/>
</dbReference>